<dbReference type="RefSeq" id="XP_003748523.1">
    <property type="nucleotide sequence ID" value="XM_003748475.1"/>
</dbReference>
<comment type="similarity">
    <text evidence="2 11">Belongs to the complex I NDUFS4 subunit family.</text>
</comment>
<keyword evidence="5 11" id="KW-0679">Respiratory chain</keyword>
<evidence type="ECO:0000313" key="12">
    <source>
        <dbReference type="Proteomes" id="UP000694867"/>
    </source>
</evidence>
<evidence type="ECO:0000256" key="8">
    <source>
        <dbReference type="ARBA" id="ARBA00022982"/>
    </source>
</evidence>
<evidence type="ECO:0000256" key="1">
    <source>
        <dbReference type="ARBA" id="ARBA00003195"/>
    </source>
</evidence>
<keyword evidence="6 11" id="KW-0999">Mitochondrion inner membrane</keyword>
<keyword evidence="4 11" id="KW-0813">Transport</keyword>
<dbReference type="PANTHER" id="PTHR12219">
    <property type="entry name" value="NADH-UBIQUINONE OXIDOREDUCTASE"/>
    <property type="match status" value="1"/>
</dbReference>
<protein>
    <recommendedName>
        <fullName evidence="3 11">NADH dehydrogenase [ubiquinone] iron-sulfur protein 4, mitochondrial</fullName>
    </recommendedName>
</protein>
<proteinExistence type="inferred from homology"/>
<dbReference type="Pfam" id="PF04800">
    <property type="entry name" value="NDUS4"/>
    <property type="match status" value="1"/>
</dbReference>
<evidence type="ECO:0000256" key="6">
    <source>
        <dbReference type="ARBA" id="ARBA00022792"/>
    </source>
</evidence>
<evidence type="ECO:0000313" key="13">
    <source>
        <dbReference type="RefSeq" id="XP_003748523.1"/>
    </source>
</evidence>
<evidence type="ECO:0000256" key="5">
    <source>
        <dbReference type="ARBA" id="ARBA00022660"/>
    </source>
</evidence>
<dbReference type="Gene3D" id="3.30.160.190">
    <property type="entry name" value="atu1810 like domain"/>
    <property type="match status" value="1"/>
</dbReference>
<comment type="function">
    <text evidence="1 11">Accessory subunit of the mitochondrial membrane respiratory chain NADH dehydrogenase (Complex I), that is believed not to be involved in catalysis. Complex I functions in the transfer of electrons from NADH to the respiratory chain. The immediate electron acceptor for the enzyme is believed to be ubiquinone.</text>
</comment>
<dbReference type="GO" id="GO:0022900">
    <property type="term" value="P:electron transport chain"/>
    <property type="evidence" value="ECO:0007669"/>
    <property type="project" value="InterPro"/>
</dbReference>
<dbReference type="InterPro" id="IPR006885">
    <property type="entry name" value="NADH_UbQ_FeS_4_mit-like"/>
</dbReference>
<keyword evidence="7 11" id="KW-0809">Transit peptide</keyword>
<evidence type="ECO:0000256" key="3">
    <source>
        <dbReference type="ARBA" id="ARBA00015796"/>
    </source>
</evidence>
<evidence type="ECO:0000256" key="4">
    <source>
        <dbReference type="ARBA" id="ARBA00022448"/>
    </source>
</evidence>
<dbReference type="CTD" id="32936"/>
<dbReference type="Proteomes" id="UP000694867">
    <property type="component" value="Unplaced"/>
</dbReference>
<dbReference type="InterPro" id="IPR038532">
    <property type="entry name" value="NDUFS4-like_sf"/>
</dbReference>
<dbReference type="GO" id="GO:0005743">
    <property type="term" value="C:mitochondrial inner membrane"/>
    <property type="evidence" value="ECO:0007669"/>
    <property type="project" value="UniProtKB-SubCell"/>
</dbReference>
<dbReference type="PANTHER" id="PTHR12219:SF8">
    <property type="entry name" value="NADH DEHYDROGENASE [UBIQUINONE] IRON-SULFUR PROTEIN 4, MITOCHONDRIAL"/>
    <property type="match status" value="1"/>
</dbReference>
<evidence type="ECO:0000256" key="11">
    <source>
        <dbReference type="RuleBase" id="RU367010"/>
    </source>
</evidence>
<organism evidence="12 13">
    <name type="scientific">Galendromus occidentalis</name>
    <name type="common">western predatory mite</name>
    <dbReference type="NCBI Taxonomy" id="34638"/>
    <lineage>
        <taxon>Eukaryota</taxon>
        <taxon>Metazoa</taxon>
        <taxon>Ecdysozoa</taxon>
        <taxon>Arthropoda</taxon>
        <taxon>Chelicerata</taxon>
        <taxon>Arachnida</taxon>
        <taxon>Acari</taxon>
        <taxon>Parasitiformes</taxon>
        <taxon>Mesostigmata</taxon>
        <taxon>Gamasina</taxon>
        <taxon>Phytoseioidea</taxon>
        <taxon>Phytoseiidae</taxon>
        <taxon>Typhlodrominae</taxon>
        <taxon>Galendromus</taxon>
    </lineage>
</organism>
<dbReference type="KEGG" id="goe:100906761"/>
<reference evidence="13" key="1">
    <citation type="submission" date="2025-08" db="UniProtKB">
        <authorList>
            <consortium name="RefSeq"/>
        </authorList>
    </citation>
    <scope>IDENTIFICATION</scope>
</reference>
<evidence type="ECO:0000256" key="2">
    <source>
        <dbReference type="ARBA" id="ARBA00005882"/>
    </source>
</evidence>
<keyword evidence="10 11" id="KW-0472">Membrane</keyword>
<dbReference type="FunFam" id="3.30.160.190:FF:000001">
    <property type="entry name" value="NADH-ubiquinone oxidoreductase 21 kDa subunit mitochondrial"/>
    <property type="match status" value="1"/>
</dbReference>
<evidence type="ECO:0000256" key="10">
    <source>
        <dbReference type="ARBA" id="ARBA00023136"/>
    </source>
</evidence>
<dbReference type="GeneID" id="100906761"/>
<name>A0AAJ6QYY7_9ACAR</name>
<comment type="subcellular location">
    <subcellularLocation>
        <location evidence="11">Mitochondrion inner membrane</location>
        <topology evidence="11">Peripheral membrane protein</topology>
        <orientation evidence="11">Matrix side</orientation>
    </subcellularLocation>
</comment>
<evidence type="ECO:0000256" key="9">
    <source>
        <dbReference type="ARBA" id="ARBA00023128"/>
    </source>
</evidence>
<dbReference type="AlphaFoldDB" id="A0AAJ6QYY7"/>
<sequence length="167" mass="19033">MAAPSLRLSRLALGRTSTLTSRPFSSKGEKGQIDALLEREHKDLIEVEANVPVHALTGVPEEHIKGRVVRIYKPTKNCMQSGTANTHHWSMSFDNRQRWTNTLMGWTSTGDPLSNMNTEFATKEQAVAFCEKNGWEYFIDEPAPRRLPKKNYGENFAWNKRTRVGQK</sequence>
<keyword evidence="9 11" id="KW-0496">Mitochondrion</keyword>
<keyword evidence="8 11" id="KW-0249">Electron transport</keyword>
<evidence type="ECO:0000256" key="7">
    <source>
        <dbReference type="ARBA" id="ARBA00022946"/>
    </source>
</evidence>
<keyword evidence="12" id="KW-1185">Reference proteome</keyword>
<accession>A0AAJ6QYY7</accession>
<gene>
    <name evidence="13" type="primary">LOC100906761</name>
</gene>